<name>A0ABW0GPN4_9MICO</name>
<sequence>MLVVDVANMVGSRPDGWWRDRSGATRRLLERLVAAEPALGPVVAVVEGAARDVEVPDEAAAAGVTVVRASGSGDDAVVAVSAEHPGATVVTADRGLRARLAAGTPVEGPGRLLGLLDG</sequence>
<comment type="caution">
    <text evidence="1">The sequence shown here is derived from an EMBL/GenBank/DDBJ whole genome shotgun (WGS) entry which is preliminary data.</text>
</comment>
<accession>A0ABW0GPN4</accession>
<protein>
    <recommendedName>
        <fullName evidence="3">NTP pyrophosphohydrolase</fullName>
    </recommendedName>
</protein>
<evidence type="ECO:0000313" key="2">
    <source>
        <dbReference type="Proteomes" id="UP001596122"/>
    </source>
</evidence>
<dbReference type="RefSeq" id="WP_340267672.1">
    <property type="nucleotide sequence ID" value="NZ_JBBEOG010000002.1"/>
</dbReference>
<reference evidence="2" key="1">
    <citation type="journal article" date="2019" name="Int. J. Syst. Evol. Microbiol.">
        <title>The Global Catalogue of Microorganisms (GCM) 10K type strain sequencing project: providing services to taxonomists for standard genome sequencing and annotation.</title>
        <authorList>
            <consortium name="The Broad Institute Genomics Platform"/>
            <consortium name="The Broad Institute Genome Sequencing Center for Infectious Disease"/>
            <person name="Wu L."/>
            <person name="Ma J."/>
        </authorList>
    </citation>
    <scope>NUCLEOTIDE SEQUENCE [LARGE SCALE GENOMIC DNA]</scope>
    <source>
        <strain evidence="2">CCUG 43114</strain>
    </source>
</reference>
<gene>
    <name evidence="1" type="ORF">ACFPJ6_08210</name>
</gene>
<evidence type="ECO:0008006" key="3">
    <source>
        <dbReference type="Google" id="ProtNLM"/>
    </source>
</evidence>
<dbReference type="EMBL" id="JBHSLD010000007">
    <property type="protein sequence ID" value="MFC5380771.1"/>
    <property type="molecule type" value="Genomic_DNA"/>
</dbReference>
<proteinExistence type="predicted"/>
<dbReference type="Proteomes" id="UP001596122">
    <property type="component" value="Unassembled WGS sequence"/>
</dbReference>
<keyword evidence="2" id="KW-1185">Reference proteome</keyword>
<evidence type="ECO:0000313" key="1">
    <source>
        <dbReference type="EMBL" id="MFC5380771.1"/>
    </source>
</evidence>
<organism evidence="1 2">
    <name type="scientific">Aquipuribacter nitratireducens</name>
    <dbReference type="NCBI Taxonomy" id="650104"/>
    <lineage>
        <taxon>Bacteria</taxon>
        <taxon>Bacillati</taxon>
        <taxon>Actinomycetota</taxon>
        <taxon>Actinomycetes</taxon>
        <taxon>Micrococcales</taxon>
        <taxon>Intrasporangiaceae</taxon>
        <taxon>Aquipuribacter</taxon>
    </lineage>
</organism>